<gene>
    <name evidence="1" type="ORF">NDI38_16175</name>
</gene>
<proteinExistence type="predicted"/>
<dbReference type="Proteomes" id="UP001476950">
    <property type="component" value="Unassembled WGS sequence"/>
</dbReference>
<keyword evidence="2" id="KW-1185">Reference proteome</keyword>
<dbReference type="RefSeq" id="WP_190446976.1">
    <property type="nucleotide sequence ID" value="NZ_JAMPLM010000014.1"/>
</dbReference>
<protein>
    <submittedName>
        <fullName evidence="1">Uncharacterized protein</fullName>
    </submittedName>
</protein>
<evidence type="ECO:0000313" key="1">
    <source>
        <dbReference type="EMBL" id="MEP1059976.1"/>
    </source>
</evidence>
<organism evidence="1 2">
    <name type="scientific">Stenomitos frigidus AS-A4</name>
    <dbReference type="NCBI Taxonomy" id="2933935"/>
    <lineage>
        <taxon>Bacteria</taxon>
        <taxon>Bacillati</taxon>
        <taxon>Cyanobacteriota</taxon>
        <taxon>Cyanophyceae</taxon>
        <taxon>Leptolyngbyales</taxon>
        <taxon>Leptolyngbyaceae</taxon>
        <taxon>Stenomitos</taxon>
    </lineage>
</organism>
<dbReference type="EMBL" id="JAMPLM010000014">
    <property type="protein sequence ID" value="MEP1059976.1"/>
    <property type="molecule type" value="Genomic_DNA"/>
</dbReference>
<comment type="caution">
    <text evidence="1">The sequence shown here is derived from an EMBL/GenBank/DDBJ whole genome shotgun (WGS) entry which is preliminary data.</text>
</comment>
<reference evidence="1 2" key="1">
    <citation type="submission" date="2022-04" db="EMBL/GenBank/DDBJ databases">
        <title>Positive selection, recombination, and allopatry shape intraspecific diversity of widespread and dominant cyanobacteria.</title>
        <authorList>
            <person name="Wei J."/>
            <person name="Shu W."/>
            <person name="Hu C."/>
        </authorList>
    </citation>
    <scope>NUCLEOTIDE SEQUENCE [LARGE SCALE GENOMIC DNA]</scope>
    <source>
        <strain evidence="1 2">AS-A4</strain>
    </source>
</reference>
<sequence>MELSTFELLVKPIAPRFPATVPGSGAITAVARRAVQGYFLTISNLETKDLTFRLEFVISKPNPADPDRTLFNNADLLVDIAGANTSIALSGGVTATSFSGFFRLPAGQTASVQLLPKLSLGLLSDPNPDLEIRGYVKLTLPALFKNIREGFVSQSATPAKVLLNPEIRGTFLPNNYPATLTGDFDQINYALAIASGKALNEVAPEPSRPILIGPILTDVLAEMTTEVPPQFIEGTPLEQAQSLVGLMAQLDFSPENLQSFSDLLSKLEIPIQVSRK</sequence>
<evidence type="ECO:0000313" key="2">
    <source>
        <dbReference type="Proteomes" id="UP001476950"/>
    </source>
</evidence>
<name>A0ABV0KL50_9CYAN</name>
<accession>A0ABV0KL50</accession>